<dbReference type="GO" id="GO:0004401">
    <property type="term" value="F:histidinol-phosphatase activity"/>
    <property type="evidence" value="ECO:0007669"/>
    <property type="project" value="UniProtKB-EC"/>
</dbReference>
<dbReference type="InterPro" id="IPR020583">
    <property type="entry name" value="Inositol_monoP_metal-BS"/>
</dbReference>
<keyword evidence="5" id="KW-0028">Amino-acid biosynthesis</keyword>
<keyword evidence="6" id="KW-0479">Metal-binding</keyword>
<dbReference type="Gene3D" id="3.40.190.80">
    <property type="match status" value="1"/>
</dbReference>
<evidence type="ECO:0000256" key="11">
    <source>
        <dbReference type="NCBIfam" id="TIGR02067"/>
    </source>
</evidence>
<evidence type="ECO:0000256" key="7">
    <source>
        <dbReference type="ARBA" id="ARBA00022801"/>
    </source>
</evidence>
<dbReference type="NCBIfam" id="TIGR02067">
    <property type="entry name" value="his_9_HisN"/>
    <property type="match status" value="1"/>
</dbReference>
<dbReference type="InterPro" id="IPR011809">
    <property type="entry name" value="His_9_proposed"/>
</dbReference>
<evidence type="ECO:0000256" key="6">
    <source>
        <dbReference type="ARBA" id="ARBA00022723"/>
    </source>
</evidence>
<comment type="similarity">
    <text evidence="3">Belongs to the inositol monophosphatase superfamily.</text>
</comment>
<evidence type="ECO:0000256" key="9">
    <source>
        <dbReference type="ARBA" id="ARBA00023102"/>
    </source>
</evidence>
<dbReference type="Pfam" id="PF00459">
    <property type="entry name" value="Inositol_P"/>
    <property type="match status" value="1"/>
</dbReference>
<dbReference type="RefSeq" id="WP_286658334.1">
    <property type="nucleotide sequence ID" value="NZ_JASZYV010000001.1"/>
</dbReference>
<dbReference type="SUPFAM" id="SSF56655">
    <property type="entry name" value="Carbohydrate phosphatase"/>
    <property type="match status" value="1"/>
</dbReference>
<keyword evidence="9" id="KW-0368">Histidine biosynthesis</keyword>
<comment type="cofactor">
    <cofactor evidence="1">
        <name>Mg(2+)</name>
        <dbReference type="ChEBI" id="CHEBI:18420"/>
    </cofactor>
</comment>
<sequence>MTDTNSRDLLQLACALADAAAAHSMRYFRTPLPIITKNDQSPVTLADRDAEAAMRAILAERGPSDGIYGEEHGSERLDAGRVWVLDPIDGTRSFITGSPLWGTLIGVLEGGRVRLGMVDMPVLRERWWGLRDADGGGAIALRNGQPVQASECTRIEDARIVCTSPDIFAPDDWQAFDALSKRCAMRRFGGDCYGYAQLAGGTIDLVVETGLQPYDYLGPAGLIEAAGGVITDWQGRPLGLQSDGRVVAAATPQLHRAALQALGA</sequence>
<dbReference type="InterPro" id="IPR051090">
    <property type="entry name" value="Inositol_monoP_superfamily"/>
</dbReference>
<evidence type="ECO:0000256" key="8">
    <source>
        <dbReference type="ARBA" id="ARBA00022842"/>
    </source>
</evidence>
<comment type="caution">
    <text evidence="12">The sequence shown here is derived from an EMBL/GenBank/DDBJ whole genome shotgun (WGS) entry which is preliminary data.</text>
</comment>
<proteinExistence type="inferred from homology"/>
<dbReference type="InterPro" id="IPR000760">
    <property type="entry name" value="Inositol_monophosphatase-like"/>
</dbReference>
<dbReference type="EC" id="3.1.3.15" evidence="4 11"/>
<dbReference type="PANTHER" id="PTHR43200">
    <property type="entry name" value="PHOSPHATASE"/>
    <property type="match status" value="1"/>
</dbReference>
<dbReference type="PRINTS" id="PR00377">
    <property type="entry name" value="IMPHPHTASES"/>
</dbReference>
<comment type="pathway">
    <text evidence="2">Amino-acid biosynthesis; L-histidine biosynthesis; L-histidine from 5-phospho-alpha-D-ribose 1-diphosphate: step 8/9.</text>
</comment>
<organism evidence="12 13">
    <name type="scientific">Variovorax dokdonensis</name>
    <dbReference type="NCBI Taxonomy" id="344883"/>
    <lineage>
        <taxon>Bacteria</taxon>
        <taxon>Pseudomonadati</taxon>
        <taxon>Pseudomonadota</taxon>
        <taxon>Betaproteobacteria</taxon>
        <taxon>Burkholderiales</taxon>
        <taxon>Comamonadaceae</taxon>
        <taxon>Variovorax</taxon>
    </lineage>
</organism>
<dbReference type="EMBL" id="JASZYV010000001">
    <property type="protein sequence ID" value="MDM0043214.1"/>
    <property type="molecule type" value="Genomic_DNA"/>
</dbReference>
<evidence type="ECO:0000256" key="4">
    <source>
        <dbReference type="ARBA" id="ARBA00013085"/>
    </source>
</evidence>
<evidence type="ECO:0000256" key="10">
    <source>
        <dbReference type="ARBA" id="ARBA00049158"/>
    </source>
</evidence>
<evidence type="ECO:0000313" key="13">
    <source>
        <dbReference type="Proteomes" id="UP001174908"/>
    </source>
</evidence>
<evidence type="ECO:0000256" key="1">
    <source>
        <dbReference type="ARBA" id="ARBA00001946"/>
    </source>
</evidence>
<dbReference type="Proteomes" id="UP001174908">
    <property type="component" value="Unassembled WGS sequence"/>
</dbReference>
<evidence type="ECO:0000256" key="3">
    <source>
        <dbReference type="ARBA" id="ARBA00009759"/>
    </source>
</evidence>
<accession>A0ABT7N5I6</accession>
<reference evidence="12" key="1">
    <citation type="submission" date="2023-06" db="EMBL/GenBank/DDBJ databases">
        <authorList>
            <person name="Jiang Y."/>
            <person name="Liu Q."/>
        </authorList>
    </citation>
    <scope>NUCLEOTIDE SEQUENCE</scope>
    <source>
        <strain evidence="12">CGMCC 1.12089</strain>
    </source>
</reference>
<name>A0ABT7N5I6_9BURK</name>
<dbReference type="Gene3D" id="3.30.540.10">
    <property type="entry name" value="Fructose-1,6-Bisphosphatase, subunit A, domain 1"/>
    <property type="match status" value="1"/>
</dbReference>
<dbReference type="CDD" id="cd01641">
    <property type="entry name" value="Bacterial_IMPase_like_1"/>
    <property type="match status" value="1"/>
</dbReference>
<keyword evidence="7 12" id="KW-0378">Hydrolase</keyword>
<dbReference type="PROSITE" id="PS00629">
    <property type="entry name" value="IMP_1"/>
    <property type="match status" value="1"/>
</dbReference>
<evidence type="ECO:0000256" key="2">
    <source>
        <dbReference type="ARBA" id="ARBA00004970"/>
    </source>
</evidence>
<evidence type="ECO:0000313" key="12">
    <source>
        <dbReference type="EMBL" id="MDM0043214.1"/>
    </source>
</evidence>
<keyword evidence="13" id="KW-1185">Reference proteome</keyword>
<gene>
    <name evidence="12" type="primary">hisN</name>
    <name evidence="12" type="ORF">QTH91_01845</name>
</gene>
<evidence type="ECO:0000256" key="5">
    <source>
        <dbReference type="ARBA" id="ARBA00022605"/>
    </source>
</evidence>
<keyword evidence="8" id="KW-0460">Magnesium</keyword>
<comment type="catalytic activity">
    <reaction evidence="10">
        <text>L-histidinol phosphate + H2O = L-histidinol + phosphate</text>
        <dbReference type="Rhea" id="RHEA:14465"/>
        <dbReference type="ChEBI" id="CHEBI:15377"/>
        <dbReference type="ChEBI" id="CHEBI:43474"/>
        <dbReference type="ChEBI" id="CHEBI:57699"/>
        <dbReference type="ChEBI" id="CHEBI:57980"/>
        <dbReference type="EC" id="3.1.3.15"/>
    </reaction>
</comment>
<protein>
    <recommendedName>
        <fullName evidence="4 11">Histidinol-phosphatase</fullName>
        <ecNumber evidence="4 11">3.1.3.15</ecNumber>
    </recommendedName>
</protein>
<dbReference type="PANTHER" id="PTHR43200:SF6">
    <property type="entry name" value="3'(2'),5'-BISPHOSPHATE NUCLEOTIDASE"/>
    <property type="match status" value="1"/>
</dbReference>